<comment type="caution">
    <text evidence="2">The sequence shown here is derived from an EMBL/GenBank/DDBJ whole genome shotgun (WGS) entry which is preliminary data.</text>
</comment>
<accession>A0ABQ7G3L2</accession>
<feature type="non-terminal residue" evidence="2">
    <location>
        <position position="1"/>
    </location>
</feature>
<evidence type="ECO:0000313" key="2">
    <source>
        <dbReference type="EMBL" id="KAF5829157.1"/>
    </source>
</evidence>
<feature type="compositionally biased region" description="Low complexity" evidence="1">
    <location>
        <begin position="202"/>
        <end position="266"/>
    </location>
</feature>
<keyword evidence="3" id="KW-1185">Reference proteome</keyword>
<name>A0ABQ7G3L2_DUNSA</name>
<sequence length="441" mass="48239">QLTINLLSRSAAWVAGQGQGNHFFIKLEPTSANWCKDVKTASKQRLQPQQKQQESNGKSQLYHALLRRKEDFPDNMQELLRQVIQETVSDMPVRKGKAHWLIVKQGVPLTDLHRIIPALKKEVERRASMLGPQSVSTAEAAQDEASPSVPAESTGAKRSQPEGGSDADPSLLPPLKRRGDGAGPSRPDNAPHAPAVEQVHGQALQQQQEQELQQEQALQQQQQQVQALQQQQQQQQQQEQALQQQQQVQALQQQQEQAQQREIIQQQEDEAQLLEGMQQQEQLQLQEGAEQQDQAPTGSPAPATPGEASGSQGAAPEHVHLQARQASVGAAGGNGQAAPNNIDPGPSGNEGNRDAETSATDLFKAFDSRFKKVQEALQDLVQQRRQACMRAAQDADVVERRAADLQAHAEQLRATGAATAEANLQRFEKALGLTEPSQGQP</sequence>
<protein>
    <submittedName>
        <fullName evidence="2">Uncharacterized protein</fullName>
    </submittedName>
</protein>
<proteinExistence type="predicted"/>
<evidence type="ECO:0000256" key="1">
    <source>
        <dbReference type="SAM" id="MobiDB-lite"/>
    </source>
</evidence>
<dbReference type="Proteomes" id="UP000815325">
    <property type="component" value="Unassembled WGS sequence"/>
</dbReference>
<dbReference type="EMBL" id="MU070197">
    <property type="protein sequence ID" value="KAF5829157.1"/>
    <property type="molecule type" value="Genomic_DNA"/>
</dbReference>
<organism evidence="2 3">
    <name type="scientific">Dunaliella salina</name>
    <name type="common">Green alga</name>
    <name type="synonym">Protococcus salinus</name>
    <dbReference type="NCBI Taxonomy" id="3046"/>
    <lineage>
        <taxon>Eukaryota</taxon>
        <taxon>Viridiplantae</taxon>
        <taxon>Chlorophyta</taxon>
        <taxon>core chlorophytes</taxon>
        <taxon>Chlorophyceae</taxon>
        <taxon>CS clade</taxon>
        <taxon>Chlamydomonadales</taxon>
        <taxon>Dunaliellaceae</taxon>
        <taxon>Dunaliella</taxon>
    </lineage>
</organism>
<reference evidence="2" key="1">
    <citation type="submission" date="2017-08" db="EMBL/GenBank/DDBJ databases">
        <authorList>
            <person name="Polle J.E."/>
            <person name="Barry K."/>
            <person name="Cushman J."/>
            <person name="Schmutz J."/>
            <person name="Tran D."/>
            <person name="Hathwaick L.T."/>
            <person name="Yim W.C."/>
            <person name="Jenkins J."/>
            <person name="Mckie-Krisberg Z.M."/>
            <person name="Prochnik S."/>
            <person name="Lindquist E."/>
            <person name="Dockter R.B."/>
            <person name="Adam C."/>
            <person name="Molina H."/>
            <person name="Bunkerborg J."/>
            <person name="Jin E."/>
            <person name="Buchheim M."/>
            <person name="Magnuson J."/>
        </authorList>
    </citation>
    <scope>NUCLEOTIDE SEQUENCE</scope>
    <source>
        <strain evidence="2">CCAP 19/18</strain>
    </source>
</reference>
<feature type="compositionally biased region" description="Low complexity" evidence="1">
    <location>
        <begin position="273"/>
        <end position="311"/>
    </location>
</feature>
<feature type="region of interest" description="Disordered" evidence="1">
    <location>
        <begin position="130"/>
        <end position="360"/>
    </location>
</feature>
<gene>
    <name evidence="2" type="ORF">DUNSADRAFT_16500</name>
</gene>
<evidence type="ECO:0000313" key="3">
    <source>
        <dbReference type="Proteomes" id="UP000815325"/>
    </source>
</evidence>